<dbReference type="InterPro" id="IPR043147">
    <property type="entry name" value="Penicillin_amidase_A-knob"/>
</dbReference>
<dbReference type="CDD" id="cd03747">
    <property type="entry name" value="Ntn_PGA_like"/>
    <property type="match status" value="1"/>
</dbReference>
<keyword evidence="6" id="KW-1185">Reference proteome</keyword>
<comment type="caution">
    <text evidence="5">The sequence shown here is derived from an EMBL/GenBank/DDBJ whole genome shotgun (WGS) entry which is preliminary data.</text>
</comment>
<evidence type="ECO:0000256" key="4">
    <source>
        <dbReference type="SAM" id="SignalP"/>
    </source>
</evidence>
<keyword evidence="2" id="KW-0378">Hydrolase</keyword>
<dbReference type="InterPro" id="IPR029055">
    <property type="entry name" value="Ntn_hydrolases_N"/>
</dbReference>
<keyword evidence="3" id="KW-0865">Zymogen</keyword>
<organism evidence="5 6">
    <name type="scientific">Allokutzneria multivorans</name>
    <dbReference type="NCBI Taxonomy" id="1142134"/>
    <lineage>
        <taxon>Bacteria</taxon>
        <taxon>Bacillati</taxon>
        <taxon>Actinomycetota</taxon>
        <taxon>Actinomycetes</taxon>
        <taxon>Pseudonocardiales</taxon>
        <taxon>Pseudonocardiaceae</taxon>
        <taxon>Allokutzneria</taxon>
    </lineage>
</organism>
<feature type="chain" id="PRO_5045078768" evidence="4">
    <location>
        <begin position="26"/>
        <end position="786"/>
    </location>
</feature>
<accession>A0ABP7TNG5</accession>
<evidence type="ECO:0000313" key="6">
    <source>
        <dbReference type="Proteomes" id="UP001501747"/>
    </source>
</evidence>
<dbReference type="Gene3D" id="1.10.439.10">
    <property type="entry name" value="Penicillin Amidohydrolase, domain 1"/>
    <property type="match status" value="1"/>
</dbReference>
<sequence>MRALFLAAAVLVSAVAVPAAVPAQAATTTTYAVRGLDLPVRMVVDKWGVPHIYAQNSDDLFLAQGFNAARDRLFQMDLWRKRGLGQLAESFGPAWVEQDRASRMLLYRGDMEREWASYGPHARQTITQFVNGINAYVDWVGQNPQALPEEFRKLAYKPARWAPEDVVRIRSHGLVRNLYSEIMRAMTACVAGLDADRVRVKLQPDWTTKVPDGLDACAVTENAGEVINTYYLGTSAVSFNGQKLERSTSEQQEGSNNWVVGAKKSATGRPVLANDPHRVLPAPSGRYIQHLSAPGLDVIGAGEPILPGVSIGHNGTAAFGLTIFSIDQEDLYVEQLDPANHGRYRFKDAWETVRTVKEKIAVKGEVAREIDLNFTRHGVVMHTDQARHQAYALRSVWFEPGTSPYLGSLKYMGVKNLAQFREVMRNWGGPPENQVYADTKGDIAWLPGGMAPKRPAFDGLLPVPGDGRYEWEGYYDGEQLPRSVNPAKGFLATANEENLPENYPADRKLGYEWADPFRSQRIHEVLAGKEKLTITDSERLQNDQLSVVARRVTAALKDVTTTDPVAYKALQSLRGWNHVLDAKSGPAALYEVWRVKHLGAAVIAATAPALAQLGQAPDPEVVLDVIEHPERWLGADAKAKRDKLVVDTLAAAWRDVEKRLGADPAAWQWGTLHQTLFQHPLSAQLPGADVGPFPRGGSADTPDAASYGADFKQTGGASFRMVLDVGNWDGSRAINAPGQSGDPASKHYRDLAPLWHKGEYFPLLYSRGAVERNASKVILLLPQRIN</sequence>
<proteinExistence type="inferred from homology"/>
<dbReference type="Gene3D" id="3.60.20.10">
    <property type="entry name" value="Glutamine Phosphoribosylpyrophosphate, subunit 1, domain 1"/>
    <property type="match status" value="1"/>
</dbReference>
<reference evidence="6" key="1">
    <citation type="journal article" date="2019" name="Int. J. Syst. Evol. Microbiol.">
        <title>The Global Catalogue of Microorganisms (GCM) 10K type strain sequencing project: providing services to taxonomists for standard genome sequencing and annotation.</title>
        <authorList>
            <consortium name="The Broad Institute Genomics Platform"/>
            <consortium name="The Broad Institute Genome Sequencing Center for Infectious Disease"/>
            <person name="Wu L."/>
            <person name="Ma J."/>
        </authorList>
    </citation>
    <scope>NUCLEOTIDE SEQUENCE [LARGE SCALE GENOMIC DNA]</scope>
    <source>
        <strain evidence="6">JCM 17342</strain>
    </source>
</reference>
<dbReference type="PIRSF" id="PIRSF001227">
    <property type="entry name" value="Pen_acylase"/>
    <property type="match status" value="1"/>
</dbReference>
<dbReference type="InterPro" id="IPR023343">
    <property type="entry name" value="Penicillin_amidase_dom1"/>
</dbReference>
<dbReference type="Gene3D" id="1.10.1400.10">
    <property type="match status" value="1"/>
</dbReference>
<evidence type="ECO:0000256" key="2">
    <source>
        <dbReference type="ARBA" id="ARBA00022801"/>
    </source>
</evidence>
<dbReference type="EMBL" id="BAABAL010000019">
    <property type="protein sequence ID" value="GAA4028934.1"/>
    <property type="molecule type" value="Genomic_DNA"/>
</dbReference>
<keyword evidence="4" id="KW-0732">Signal</keyword>
<dbReference type="PANTHER" id="PTHR34218:SF4">
    <property type="entry name" value="ACYL-HOMOSERINE LACTONE ACYLASE QUIP"/>
    <property type="match status" value="1"/>
</dbReference>
<dbReference type="Proteomes" id="UP001501747">
    <property type="component" value="Unassembled WGS sequence"/>
</dbReference>
<evidence type="ECO:0000256" key="3">
    <source>
        <dbReference type="ARBA" id="ARBA00023145"/>
    </source>
</evidence>
<dbReference type="InterPro" id="IPR043146">
    <property type="entry name" value="Penicillin_amidase_N_B-knob"/>
</dbReference>
<dbReference type="SUPFAM" id="SSF56235">
    <property type="entry name" value="N-terminal nucleophile aminohydrolases (Ntn hydrolases)"/>
    <property type="match status" value="1"/>
</dbReference>
<name>A0ABP7TNG5_9PSEU</name>
<comment type="similarity">
    <text evidence="1">Belongs to the peptidase S45 family.</text>
</comment>
<gene>
    <name evidence="5" type="ORF">GCM10022247_62480</name>
</gene>
<protein>
    <submittedName>
        <fullName evidence="5">Penicillin acylase family protein</fullName>
    </submittedName>
</protein>
<dbReference type="PANTHER" id="PTHR34218">
    <property type="entry name" value="PEPTIDASE S45 PENICILLIN AMIDASE"/>
    <property type="match status" value="1"/>
</dbReference>
<feature type="signal peptide" evidence="4">
    <location>
        <begin position="1"/>
        <end position="25"/>
    </location>
</feature>
<dbReference type="RefSeq" id="WP_344882732.1">
    <property type="nucleotide sequence ID" value="NZ_BAABAL010000019.1"/>
</dbReference>
<dbReference type="Gene3D" id="2.30.120.10">
    <property type="match status" value="1"/>
</dbReference>
<dbReference type="InterPro" id="IPR014395">
    <property type="entry name" value="Pen/GL7ACA/AHL_acylase"/>
</dbReference>
<dbReference type="InterPro" id="IPR002692">
    <property type="entry name" value="S45"/>
</dbReference>
<evidence type="ECO:0000313" key="5">
    <source>
        <dbReference type="EMBL" id="GAA4028934.1"/>
    </source>
</evidence>
<dbReference type="Pfam" id="PF01804">
    <property type="entry name" value="Penicil_amidase"/>
    <property type="match status" value="1"/>
</dbReference>
<evidence type="ECO:0000256" key="1">
    <source>
        <dbReference type="ARBA" id="ARBA00006586"/>
    </source>
</evidence>